<evidence type="ECO:0000313" key="2">
    <source>
        <dbReference type="EMBL" id="KIM86835.1"/>
    </source>
</evidence>
<evidence type="ECO:0000256" key="1">
    <source>
        <dbReference type="SAM" id="Phobius"/>
    </source>
</evidence>
<feature type="transmembrane region" description="Helical" evidence="1">
    <location>
        <begin position="46"/>
        <end position="68"/>
    </location>
</feature>
<dbReference type="AlphaFoldDB" id="A0A0C3FS38"/>
<keyword evidence="1" id="KW-0472">Membrane</keyword>
<organism evidence="2 3">
    <name type="scientific">Piloderma croceum (strain F 1598)</name>
    <dbReference type="NCBI Taxonomy" id="765440"/>
    <lineage>
        <taxon>Eukaryota</taxon>
        <taxon>Fungi</taxon>
        <taxon>Dikarya</taxon>
        <taxon>Basidiomycota</taxon>
        <taxon>Agaricomycotina</taxon>
        <taxon>Agaricomycetes</taxon>
        <taxon>Agaricomycetidae</taxon>
        <taxon>Atheliales</taxon>
        <taxon>Atheliaceae</taxon>
        <taxon>Piloderma</taxon>
    </lineage>
</organism>
<keyword evidence="1" id="KW-0812">Transmembrane</keyword>
<keyword evidence="1" id="KW-1133">Transmembrane helix</keyword>
<protein>
    <submittedName>
        <fullName evidence="2">Uncharacterized protein</fullName>
    </submittedName>
</protein>
<accession>A0A0C3FS38</accession>
<reference evidence="3" key="2">
    <citation type="submission" date="2015-01" db="EMBL/GenBank/DDBJ databases">
        <title>Evolutionary Origins and Diversification of the Mycorrhizal Mutualists.</title>
        <authorList>
            <consortium name="DOE Joint Genome Institute"/>
            <consortium name="Mycorrhizal Genomics Consortium"/>
            <person name="Kohler A."/>
            <person name="Kuo A."/>
            <person name="Nagy L.G."/>
            <person name="Floudas D."/>
            <person name="Copeland A."/>
            <person name="Barry K.W."/>
            <person name="Cichocki N."/>
            <person name="Veneault-Fourrey C."/>
            <person name="LaButti K."/>
            <person name="Lindquist E.A."/>
            <person name="Lipzen A."/>
            <person name="Lundell T."/>
            <person name="Morin E."/>
            <person name="Murat C."/>
            <person name="Riley R."/>
            <person name="Ohm R."/>
            <person name="Sun H."/>
            <person name="Tunlid A."/>
            <person name="Henrissat B."/>
            <person name="Grigoriev I.V."/>
            <person name="Hibbett D.S."/>
            <person name="Martin F."/>
        </authorList>
    </citation>
    <scope>NUCLEOTIDE SEQUENCE [LARGE SCALE GENOMIC DNA]</scope>
    <source>
        <strain evidence="3">F 1598</strain>
    </source>
</reference>
<evidence type="ECO:0000313" key="3">
    <source>
        <dbReference type="Proteomes" id="UP000054166"/>
    </source>
</evidence>
<dbReference type="InParanoid" id="A0A0C3FS38"/>
<reference evidence="2 3" key="1">
    <citation type="submission" date="2014-04" db="EMBL/GenBank/DDBJ databases">
        <authorList>
            <consortium name="DOE Joint Genome Institute"/>
            <person name="Kuo A."/>
            <person name="Tarkka M."/>
            <person name="Buscot F."/>
            <person name="Kohler A."/>
            <person name="Nagy L.G."/>
            <person name="Floudas D."/>
            <person name="Copeland A."/>
            <person name="Barry K.W."/>
            <person name="Cichocki N."/>
            <person name="Veneault-Fourrey C."/>
            <person name="LaButti K."/>
            <person name="Lindquist E.A."/>
            <person name="Lipzen A."/>
            <person name="Lundell T."/>
            <person name="Morin E."/>
            <person name="Murat C."/>
            <person name="Sun H."/>
            <person name="Tunlid A."/>
            <person name="Henrissat B."/>
            <person name="Grigoriev I.V."/>
            <person name="Hibbett D.S."/>
            <person name="Martin F."/>
            <person name="Nordberg H.P."/>
            <person name="Cantor M.N."/>
            <person name="Hua S.X."/>
        </authorList>
    </citation>
    <scope>NUCLEOTIDE SEQUENCE [LARGE SCALE GENOMIC DNA]</scope>
    <source>
        <strain evidence="2 3">F 1598</strain>
    </source>
</reference>
<dbReference type="OrthoDB" id="2804453at2759"/>
<feature type="transmembrane region" description="Helical" evidence="1">
    <location>
        <begin position="416"/>
        <end position="437"/>
    </location>
</feature>
<dbReference type="Proteomes" id="UP000054166">
    <property type="component" value="Unassembled WGS sequence"/>
</dbReference>
<sequence>MVGIMQKLTTRGILLKHQTLTATHDESTAWTGLGSALLALWSQTRIAASVIGTLSVAIYLVGISILHISTPSLFNLQVFENLNGSTISTQIAMPNISHAMVELKGAIAVFFTNAAPLMPFLARGDLRNIIGVQNGTLYDILDENNSTGNVAVGATSFNVTCGIDVPSPNVMGYIDWEYKNRAATSLGRNMVFYITGPAVVTDSSGKVSSRASIKPPMVLISNDSVNITVYDITIIGCTLSIIKQSAIVDSRTRKLVSVHPAAIKTESEWHPWNAQVPTNGSIDPQIDGWDQMFSLTGTLPAALVCLPNGNCLWQFVQLYIDPGSQYVMEQLGLYPQYNMMDNYPKPTHVKLHDFENALANMTASMYWAATNVQPDHWTQVTTSVGTDYNISADVHLPVLQGSALVASTETHLNINIFSLTLGFITSLVLLGTAAILIRHLPYFANTGVDTTGILLDMWMASRHPQLRSRFLQVVEPTTDNLRAIGMVQMQLAEGWSSGMSGSGNGGYIPPYHSVSSSES</sequence>
<keyword evidence="3" id="KW-1185">Reference proteome</keyword>
<name>A0A0C3FS38_PILCF</name>
<dbReference type="STRING" id="765440.A0A0C3FS38"/>
<gene>
    <name evidence="2" type="ORF">PILCRDRAFT_816094</name>
</gene>
<dbReference type="EMBL" id="KN832981">
    <property type="protein sequence ID" value="KIM86835.1"/>
    <property type="molecule type" value="Genomic_DNA"/>
</dbReference>
<dbReference type="HOGENOM" id="CLU_026310_0_0_1"/>
<proteinExistence type="predicted"/>